<evidence type="ECO:0000313" key="3">
    <source>
        <dbReference type="EMBL" id="QCD45986.1"/>
    </source>
</evidence>
<dbReference type="InterPro" id="IPR018758">
    <property type="entry name" value="FtrD-like"/>
</dbReference>
<keyword evidence="1" id="KW-1133">Transmembrane helix</keyword>
<reference evidence="3 4" key="1">
    <citation type="submission" date="2016-07" db="EMBL/GenBank/DDBJ databases">
        <title>Comparative genomics of the Campylobacter concisus group.</title>
        <authorList>
            <person name="Miller W.G."/>
            <person name="Yee E."/>
            <person name="Chapman M.H."/>
            <person name="Huynh S."/>
            <person name="Bono J.L."/>
            <person name="On S.L.W."/>
            <person name="StLeger J."/>
            <person name="Foster G."/>
            <person name="Parker C.T."/>
        </authorList>
    </citation>
    <scope>NUCLEOTIDE SEQUENCE [LARGE SCALE GENOMIC DNA]</scope>
    <source>
        <strain evidence="3 4">ATCC 33238</strain>
    </source>
</reference>
<dbReference type="KEGG" id="crx:CRECT_0289"/>
<evidence type="ECO:0000313" key="4">
    <source>
        <dbReference type="Proteomes" id="UP000502377"/>
    </source>
</evidence>
<feature type="transmembrane region" description="Helical" evidence="1">
    <location>
        <begin position="195"/>
        <end position="217"/>
    </location>
</feature>
<sequence>MSIYFVQVISSLLGFVFFAALNNDKKSLKALFLPSVLGIAAGIVVFKIARLTLHDAGVKMVFDAATLVFLLVSALWIFIKFNPAKMITFFALGAGYGLTYAHAGANFPVFAGELLDTQSIISLFLMIFAFLLLLILFFVVSNLKECLCKHVLRTFSLLSLAVLVVQALSNTGLEFMRAGMIPTYPWALSLVAKGIYYTTFSQYFFIALTLVLAVINFKKRPAPLVKSVVGSNKFRFNNAARNFMAANSKGSAAIVVTALIFGLYYDLHASRPPEISDPIIVEPVNNEFKFDVAKLADNELHRYAYINDEGREIRFFLLNRFADRASPIIVFDACAICGDMGYVKKGADLICISCNVRIFLPSVGKEGGCNPIPMPFEFDGKFITVTLDTIQNGANYFSKVIEKMVLDPVSRNKVSNQNSKSYLYYNRTYFFENEKTQAEFEANPEKYVDTNGTLK</sequence>
<dbReference type="Pfam" id="PF10080">
    <property type="entry name" value="FtrD-like"/>
    <property type="match status" value="1"/>
</dbReference>
<feature type="transmembrane region" description="Helical" evidence="1">
    <location>
        <begin position="243"/>
        <end position="265"/>
    </location>
</feature>
<name>A0A6G5QKI4_CAMRE</name>
<protein>
    <submittedName>
        <fullName evidence="3">Ferrirhodotorulic acid ABC transporter, permease protein</fullName>
    </submittedName>
</protein>
<feature type="transmembrane region" description="Helical" evidence="1">
    <location>
        <begin position="30"/>
        <end position="49"/>
    </location>
</feature>
<evidence type="ECO:0000256" key="1">
    <source>
        <dbReference type="SAM" id="Phobius"/>
    </source>
</evidence>
<feature type="transmembrane region" description="Helical" evidence="1">
    <location>
        <begin position="155"/>
        <end position="175"/>
    </location>
</feature>
<proteinExistence type="predicted"/>
<gene>
    <name evidence="3" type="ORF">CRECT_0289</name>
</gene>
<dbReference type="EMBL" id="CP012543">
    <property type="protein sequence ID" value="QCD45986.1"/>
    <property type="molecule type" value="Genomic_DNA"/>
</dbReference>
<dbReference type="Proteomes" id="UP000502377">
    <property type="component" value="Chromosome"/>
</dbReference>
<feature type="domain" description="Membrane iron-sulfur containing protein FtrD-like" evidence="2">
    <location>
        <begin position="296"/>
        <end position="397"/>
    </location>
</feature>
<organism evidence="3 4">
    <name type="scientific">Campylobacter rectus</name>
    <name type="common">Wolinella recta</name>
    <dbReference type="NCBI Taxonomy" id="203"/>
    <lineage>
        <taxon>Bacteria</taxon>
        <taxon>Pseudomonadati</taxon>
        <taxon>Campylobacterota</taxon>
        <taxon>Epsilonproteobacteria</taxon>
        <taxon>Campylobacterales</taxon>
        <taxon>Campylobacteraceae</taxon>
        <taxon>Campylobacter</taxon>
    </lineage>
</organism>
<dbReference type="AlphaFoldDB" id="A0A6G5QKI4"/>
<feature type="transmembrane region" description="Helical" evidence="1">
    <location>
        <begin position="61"/>
        <end position="79"/>
    </location>
</feature>
<keyword evidence="1" id="KW-0472">Membrane</keyword>
<feature type="transmembrane region" description="Helical" evidence="1">
    <location>
        <begin position="123"/>
        <end position="143"/>
    </location>
</feature>
<keyword evidence="1" id="KW-0812">Transmembrane</keyword>
<accession>A0A6G5QKI4</accession>
<feature type="transmembrane region" description="Helical" evidence="1">
    <location>
        <begin position="86"/>
        <end position="103"/>
    </location>
</feature>
<evidence type="ECO:0000259" key="2">
    <source>
        <dbReference type="Pfam" id="PF10080"/>
    </source>
</evidence>
<feature type="transmembrane region" description="Helical" evidence="1">
    <location>
        <begin position="6"/>
        <end position="23"/>
    </location>
</feature>
<dbReference type="RefSeq" id="WP_002945290.1">
    <property type="nucleotide sequence ID" value="NZ_CP012543.1"/>
</dbReference>